<protein>
    <submittedName>
        <fullName evidence="1">Uncharacterized protein</fullName>
    </submittedName>
</protein>
<evidence type="ECO:0000313" key="1">
    <source>
        <dbReference type="EMBL" id="KAL3677719.1"/>
    </source>
</evidence>
<evidence type="ECO:0000313" key="2">
    <source>
        <dbReference type="Proteomes" id="UP001633002"/>
    </source>
</evidence>
<proteinExistence type="predicted"/>
<reference evidence="1 2" key="1">
    <citation type="submission" date="2024-09" db="EMBL/GenBank/DDBJ databases">
        <title>Chromosome-scale assembly of Riccia sorocarpa.</title>
        <authorList>
            <person name="Paukszto L."/>
        </authorList>
    </citation>
    <scope>NUCLEOTIDE SEQUENCE [LARGE SCALE GENOMIC DNA]</scope>
    <source>
        <strain evidence="1">LP-2024</strain>
        <tissue evidence="1">Aerial parts of the thallus</tissue>
    </source>
</reference>
<sequence>MTDIVSSRSNLEQWLSQVDNQTPLSADLQGKSWELVRASAARIKLAEQFETFEEFKFCMDSLGVVTGRVAHRLKSRGDCRVRVCRCVAHIRSRGVSALASPCESLKMAVAERGQDIPQVLVFVDVGHTFAVEWVHAHPDSPVVIHQDRLELRTLNIEVLTTLLNDVMLVLKGVSALASPYESLKMAVAERGQDIPQVVSWL</sequence>
<dbReference type="EMBL" id="JBJQOH010000007">
    <property type="protein sequence ID" value="KAL3677719.1"/>
    <property type="molecule type" value="Genomic_DNA"/>
</dbReference>
<keyword evidence="2" id="KW-1185">Reference proteome</keyword>
<name>A0ABD3GKJ8_9MARC</name>
<gene>
    <name evidence="1" type="ORF">R1sor_020675</name>
</gene>
<accession>A0ABD3GKJ8</accession>
<dbReference type="AlphaFoldDB" id="A0ABD3GKJ8"/>
<comment type="caution">
    <text evidence="1">The sequence shown here is derived from an EMBL/GenBank/DDBJ whole genome shotgun (WGS) entry which is preliminary data.</text>
</comment>
<organism evidence="1 2">
    <name type="scientific">Riccia sorocarpa</name>
    <dbReference type="NCBI Taxonomy" id="122646"/>
    <lineage>
        <taxon>Eukaryota</taxon>
        <taxon>Viridiplantae</taxon>
        <taxon>Streptophyta</taxon>
        <taxon>Embryophyta</taxon>
        <taxon>Marchantiophyta</taxon>
        <taxon>Marchantiopsida</taxon>
        <taxon>Marchantiidae</taxon>
        <taxon>Marchantiales</taxon>
        <taxon>Ricciaceae</taxon>
        <taxon>Riccia</taxon>
    </lineage>
</organism>
<dbReference type="Proteomes" id="UP001633002">
    <property type="component" value="Unassembled WGS sequence"/>
</dbReference>